<reference evidence="2" key="1">
    <citation type="journal article" date="2013" name="Science">
        <title>Gene transfer from bacteria and archaea facilitated evolution of an extremophilic eukaryote.</title>
        <authorList>
            <person name="Schonknecht G."/>
            <person name="Chen W.H."/>
            <person name="Ternes C.M."/>
            <person name="Barbier G.G."/>
            <person name="Shrestha R.P."/>
            <person name="Stanke M."/>
            <person name="Brautigam A."/>
            <person name="Baker B.J."/>
            <person name="Banfield J.F."/>
            <person name="Garavito R.M."/>
            <person name="Carr K."/>
            <person name="Wilkerson C."/>
            <person name="Rensing S.A."/>
            <person name="Gagneul D."/>
            <person name="Dickenson N.E."/>
            <person name="Oesterhelt C."/>
            <person name="Lercher M.J."/>
            <person name="Weber A.P."/>
        </authorList>
    </citation>
    <scope>NUCLEOTIDE SEQUENCE [LARGE SCALE GENOMIC DNA]</scope>
    <source>
        <strain evidence="2">074W</strain>
    </source>
</reference>
<protein>
    <submittedName>
        <fullName evidence="1">Uncharacterized protein</fullName>
    </submittedName>
</protein>
<dbReference type="Gramene" id="EME27971">
    <property type="protein sequence ID" value="EME27971"/>
    <property type="gene ID" value="Gasu_44760"/>
</dbReference>
<dbReference type="OrthoDB" id="10323010at2759"/>
<organism evidence="1 2">
    <name type="scientific">Galdieria sulphuraria</name>
    <name type="common">Red alga</name>
    <dbReference type="NCBI Taxonomy" id="130081"/>
    <lineage>
        <taxon>Eukaryota</taxon>
        <taxon>Rhodophyta</taxon>
        <taxon>Bangiophyceae</taxon>
        <taxon>Galdieriales</taxon>
        <taxon>Galdieriaceae</taxon>
        <taxon>Galdieria</taxon>
    </lineage>
</organism>
<dbReference type="Proteomes" id="UP000030680">
    <property type="component" value="Unassembled WGS sequence"/>
</dbReference>
<dbReference type="AlphaFoldDB" id="M2VXI0"/>
<accession>M2VXI0</accession>
<dbReference type="KEGG" id="gsl:Gasu_44760"/>
<dbReference type="EMBL" id="KB454525">
    <property type="protein sequence ID" value="EME27971.1"/>
    <property type="molecule type" value="Genomic_DNA"/>
</dbReference>
<sequence length="751" mass="85270">MPKKAPTPLVSLQVAQRALNSFGHTVQKAPFLPPPDECECNQSLQILAKYLEDVNRLRANEDKKFSLLRFHRNRTEYKEEEEKFCFSIVRSLVYAYKQLKSSPRLVGLVSKVLQTSGLALFVLEPERRNCVMTVFQHAASLSTKRQWKTLLSTLCETAVSVTGIVGDWIATEILRAAFEVTASSNWALREHLYIAALVEGTLNALKQNSLKVSFLEQLVSDTRTSLERRSDMQSRSLGFMILAGVIRAWNPEDAFNDSYRTVHNLFKQEIERATQDSIYSANITCEQDFGIILYTVTVSCGIAASCKRIDSLSSTIFILAHCLDYLSAPFLRRQKFFQPLDEDSWNILCYHSTSFGYAAAELLIRNPKQHITSFFHNKLLNTCQEVFNSCKSWPVSQDSLVEYARMAVLGIWRMVSSFSNHIFETVEELYRSKNLSTIHDGVNLISILDSISMIGYFCPSLVERQSIIANAMQAAAHASPEGEYTSEFTKLLLDYWLETFHSHREDLNVSNARNKHLVAASRITCILDSIVSSIPYLNVNALTEKQPQLFSLLFSIFSIDMPSLVLSCHAIFRTGMASHKQRAVFLPFVLSYWKQTLLQYPKVLSAVDLISSLDALLQLETPSATLFTLSQHEDSDSSKHSFSTSDILFGCLISLADEIDQRWKETQQSRPLAIAMARGLLKCPISSLDIVFRSWEYLLKRRESSENTSLLSLLRQVVEGVDAVRKPYLIRWYVNLLNRYGKSWMEKGGNL</sequence>
<name>M2VXI0_GALSU</name>
<evidence type="ECO:0000313" key="2">
    <source>
        <dbReference type="Proteomes" id="UP000030680"/>
    </source>
</evidence>
<dbReference type="GeneID" id="17086846"/>
<evidence type="ECO:0000313" key="1">
    <source>
        <dbReference type="EMBL" id="EME27971.1"/>
    </source>
</evidence>
<dbReference type="RefSeq" id="XP_005704491.1">
    <property type="nucleotide sequence ID" value="XM_005704434.1"/>
</dbReference>
<proteinExistence type="predicted"/>
<keyword evidence="2" id="KW-1185">Reference proteome</keyword>
<gene>
    <name evidence="1" type="ORF">Gasu_44760</name>
</gene>